<evidence type="ECO:0000313" key="2">
    <source>
        <dbReference type="EMBL" id="KZT05272.1"/>
    </source>
</evidence>
<name>A0A165DNI5_9APHY</name>
<dbReference type="AlphaFoldDB" id="A0A165DNI5"/>
<dbReference type="GeneID" id="63821625"/>
<dbReference type="SUPFAM" id="SSF81383">
    <property type="entry name" value="F-box domain"/>
    <property type="match status" value="1"/>
</dbReference>
<feature type="domain" description="F-box" evidence="1">
    <location>
        <begin position="19"/>
        <end position="56"/>
    </location>
</feature>
<sequence length="64" mass="7318">MSLQPRALSLKSFNSAGFPKLPPELTSHIIDNNHDDFYSLKRIALVCRSWLASARKHIFFSVML</sequence>
<evidence type="ECO:0000313" key="3">
    <source>
        <dbReference type="Proteomes" id="UP000076871"/>
    </source>
</evidence>
<feature type="non-terminal residue" evidence="2">
    <location>
        <position position="64"/>
    </location>
</feature>
<dbReference type="Pfam" id="PF12937">
    <property type="entry name" value="F-box-like"/>
    <property type="match status" value="1"/>
</dbReference>
<keyword evidence="3" id="KW-1185">Reference proteome</keyword>
<dbReference type="Proteomes" id="UP000076871">
    <property type="component" value="Unassembled WGS sequence"/>
</dbReference>
<organism evidence="2 3">
    <name type="scientific">Laetiporus sulphureus 93-53</name>
    <dbReference type="NCBI Taxonomy" id="1314785"/>
    <lineage>
        <taxon>Eukaryota</taxon>
        <taxon>Fungi</taxon>
        <taxon>Dikarya</taxon>
        <taxon>Basidiomycota</taxon>
        <taxon>Agaricomycotina</taxon>
        <taxon>Agaricomycetes</taxon>
        <taxon>Polyporales</taxon>
        <taxon>Laetiporus</taxon>
    </lineage>
</organism>
<gene>
    <name evidence="2" type="ORF">LAESUDRAFT_656116</name>
</gene>
<dbReference type="EMBL" id="KV427631">
    <property type="protein sequence ID" value="KZT05272.1"/>
    <property type="molecule type" value="Genomic_DNA"/>
</dbReference>
<dbReference type="InterPro" id="IPR001810">
    <property type="entry name" value="F-box_dom"/>
</dbReference>
<accession>A0A165DNI5</accession>
<protein>
    <recommendedName>
        <fullName evidence="1">F-box domain-containing protein</fullName>
    </recommendedName>
</protein>
<dbReference type="RefSeq" id="XP_040763012.1">
    <property type="nucleotide sequence ID" value="XM_040904595.1"/>
</dbReference>
<proteinExistence type="predicted"/>
<dbReference type="InterPro" id="IPR036047">
    <property type="entry name" value="F-box-like_dom_sf"/>
</dbReference>
<dbReference type="InParanoid" id="A0A165DNI5"/>
<dbReference type="OrthoDB" id="2751422at2759"/>
<evidence type="ECO:0000259" key="1">
    <source>
        <dbReference type="Pfam" id="PF12937"/>
    </source>
</evidence>
<reference evidence="2 3" key="1">
    <citation type="journal article" date="2016" name="Mol. Biol. Evol.">
        <title>Comparative Genomics of Early-Diverging Mushroom-Forming Fungi Provides Insights into the Origins of Lignocellulose Decay Capabilities.</title>
        <authorList>
            <person name="Nagy L.G."/>
            <person name="Riley R."/>
            <person name="Tritt A."/>
            <person name="Adam C."/>
            <person name="Daum C."/>
            <person name="Floudas D."/>
            <person name="Sun H."/>
            <person name="Yadav J.S."/>
            <person name="Pangilinan J."/>
            <person name="Larsson K.H."/>
            <person name="Matsuura K."/>
            <person name="Barry K."/>
            <person name="Labutti K."/>
            <person name="Kuo R."/>
            <person name="Ohm R.A."/>
            <person name="Bhattacharya S.S."/>
            <person name="Shirouzu T."/>
            <person name="Yoshinaga Y."/>
            <person name="Martin F.M."/>
            <person name="Grigoriev I.V."/>
            <person name="Hibbett D.S."/>
        </authorList>
    </citation>
    <scope>NUCLEOTIDE SEQUENCE [LARGE SCALE GENOMIC DNA]</scope>
    <source>
        <strain evidence="2 3">93-53</strain>
    </source>
</reference>